<name>A0A497ESI1_9CREN</name>
<evidence type="ECO:0000256" key="1">
    <source>
        <dbReference type="SAM" id="Phobius"/>
    </source>
</evidence>
<proteinExistence type="predicted"/>
<feature type="transmembrane region" description="Helical" evidence="1">
    <location>
        <begin position="52"/>
        <end position="71"/>
    </location>
</feature>
<gene>
    <name evidence="2" type="ORF">DRJ31_02450</name>
</gene>
<comment type="caution">
    <text evidence="2">The sequence shown here is derived from an EMBL/GenBank/DDBJ whole genome shotgun (WGS) entry which is preliminary data.</text>
</comment>
<keyword evidence="1" id="KW-1133">Transmembrane helix</keyword>
<evidence type="ECO:0000313" key="2">
    <source>
        <dbReference type="EMBL" id="RLE50086.1"/>
    </source>
</evidence>
<sequence>MVEEVAKLADYADRLKKYMGSFIAAVNFFVWGMAIAGYWLIALLLGLHRMQWTIAVALMFTFVAFIVYLLARVTPTPVKAVHIPREGLRWVLSFSIPFAVIYSIPKPSVFYSVFDWYFALGIALLAVHFAVEREYVKKGLQIGTPFLFCGTAMLATSPLIVYAIIVKGYDAWLLSLGLVLLTYCGTGIY</sequence>
<feature type="transmembrane region" description="Helical" evidence="1">
    <location>
        <begin position="21"/>
        <end position="46"/>
    </location>
</feature>
<keyword evidence="1" id="KW-0812">Transmembrane</keyword>
<reference evidence="2 3" key="1">
    <citation type="submission" date="2018-06" db="EMBL/GenBank/DDBJ databases">
        <title>Extensive metabolic versatility and redundancy in microbially diverse, dynamic hydrothermal sediments.</title>
        <authorList>
            <person name="Dombrowski N."/>
            <person name="Teske A."/>
            <person name="Baker B.J."/>
        </authorList>
    </citation>
    <scope>NUCLEOTIDE SEQUENCE [LARGE SCALE GENOMIC DNA]</scope>
    <source>
        <strain evidence="2">B66_G16</strain>
    </source>
</reference>
<feature type="non-terminal residue" evidence="2">
    <location>
        <position position="189"/>
    </location>
</feature>
<feature type="transmembrane region" description="Helical" evidence="1">
    <location>
        <begin position="143"/>
        <end position="165"/>
    </location>
</feature>
<feature type="transmembrane region" description="Helical" evidence="1">
    <location>
        <begin position="110"/>
        <end position="131"/>
    </location>
</feature>
<organism evidence="2 3">
    <name type="scientific">Thermoproteota archaeon</name>
    <dbReference type="NCBI Taxonomy" id="2056631"/>
    <lineage>
        <taxon>Archaea</taxon>
        <taxon>Thermoproteota</taxon>
    </lineage>
</organism>
<dbReference type="EMBL" id="QMQV01000013">
    <property type="protein sequence ID" value="RLE50086.1"/>
    <property type="molecule type" value="Genomic_DNA"/>
</dbReference>
<dbReference type="Proteomes" id="UP000278475">
    <property type="component" value="Unassembled WGS sequence"/>
</dbReference>
<dbReference type="AlphaFoldDB" id="A0A497ESI1"/>
<feature type="transmembrane region" description="Helical" evidence="1">
    <location>
        <begin position="171"/>
        <end position="188"/>
    </location>
</feature>
<accession>A0A497ESI1</accession>
<feature type="transmembrane region" description="Helical" evidence="1">
    <location>
        <begin position="87"/>
        <end position="104"/>
    </location>
</feature>
<keyword evidence="1" id="KW-0472">Membrane</keyword>
<evidence type="ECO:0000313" key="3">
    <source>
        <dbReference type="Proteomes" id="UP000278475"/>
    </source>
</evidence>
<protein>
    <submittedName>
        <fullName evidence="2">Uncharacterized protein</fullName>
    </submittedName>
</protein>